<sequence length="267" mass="28300">MVLLASGSTRGVGEAIVCAAARAGADVVLLARELPAGESDRHEQELRARIEGWGREFLLVRGDVRDGAGADRAVAAAIARFDRLDLVLNNASVMCLDGTTDTPLAAFELMVEVNIRGTFLLTRAGLPYLRRAAHGQILTISPPIELEEGGLGSSVPYLATKYAATALTLGWAAEHADAGVSANCLWPHAPLRDPGGVFLPARRQKVYLPEIMGDAAVEVFARPPGQVTGRMLLDAEVLGAAGVTDLAPYVWHRPRHLTGAFPPTDSP</sequence>
<dbReference type="InterPro" id="IPR036291">
    <property type="entry name" value="NAD(P)-bd_dom_sf"/>
</dbReference>
<dbReference type="PRINTS" id="PR00081">
    <property type="entry name" value="GDHRDH"/>
</dbReference>
<dbReference type="Gene3D" id="3.40.50.720">
    <property type="entry name" value="NAD(P)-binding Rossmann-like Domain"/>
    <property type="match status" value="1"/>
</dbReference>
<evidence type="ECO:0000313" key="1">
    <source>
        <dbReference type="EMBL" id="GAA1109881.1"/>
    </source>
</evidence>
<dbReference type="InterPro" id="IPR002347">
    <property type="entry name" value="SDR_fam"/>
</dbReference>
<name>A0ABP4EHU6_9ACTN</name>
<keyword evidence="2" id="KW-1185">Reference proteome</keyword>
<organism evidence="1 2">
    <name type="scientific">Nocardioides dubius</name>
    <dbReference type="NCBI Taxonomy" id="317019"/>
    <lineage>
        <taxon>Bacteria</taxon>
        <taxon>Bacillati</taxon>
        <taxon>Actinomycetota</taxon>
        <taxon>Actinomycetes</taxon>
        <taxon>Propionibacteriales</taxon>
        <taxon>Nocardioidaceae</taxon>
        <taxon>Nocardioides</taxon>
    </lineage>
</organism>
<gene>
    <name evidence="1" type="ORF">GCM10009668_32990</name>
</gene>
<dbReference type="PANTHER" id="PTHR42808:SF3">
    <property type="entry name" value="HYDROXYSTEROID DEHYDROGENASE-LIKE PROTEIN 2"/>
    <property type="match status" value="1"/>
</dbReference>
<accession>A0ABP4EHU6</accession>
<dbReference type="Pfam" id="PF00106">
    <property type="entry name" value="adh_short"/>
    <property type="match status" value="1"/>
</dbReference>
<protein>
    <submittedName>
        <fullName evidence="1">NAD(P)-dependent oxidoreductase</fullName>
    </submittedName>
</protein>
<evidence type="ECO:0000313" key="2">
    <source>
        <dbReference type="Proteomes" id="UP001501581"/>
    </source>
</evidence>
<proteinExistence type="predicted"/>
<reference evidence="2" key="1">
    <citation type="journal article" date="2019" name="Int. J. Syst. Evol. Microbiol.">
        <title>The Global Catalogue of Microorganisms (GCM) 10K type strain sequencing project: providing services to taxonomists for standard genome sequencing and annotation.</title>
        <authorList>
            <consortium name="The Broad Institute Genomics Platform"/>
            <consortium name="The Broad Institute Genome Sequencing Center for Infectious Disease"/>
            <person name="Wu L."/>
            <person name="Ma J."/>
        </authorList>
    </citation>
    <scope>NUCLEOTIDE SEQUENCE [LARGE SCALE GENOMIC DNA]</scope>
    <source>
        <strain evidence="2">JCM 13008</strain>
    </source>
</reference>
<dbReference type="SUPFAM" id="SSF51735">
    <property type="entry name" value="NAD(P)-binding Rossmann-fold domains"/>
    <property type="match status" value="1"/>
</dbReference>
<dbReference type="PANTHER" id="PTHR42808">
    <property type="entry name" value="HYDROXYSTEROID DEHYDROGENASE-LIKE PROTEIN 2"/>
    <property type="match status" value="1"/>
</dbReference>
<dbReference type="EMBL" id="BAAALG010000012">
    <property type="protein sequence ID" value="GAA1109881.1"/>
    <property type="molecule type" value="Genomic_DNA"/>
</dbReference>
<dbReference type="InterPro" id="IPR051935">
    <property type="entry name" value="HSDL2"/>
</dbReference>
<comment type="caution">
    <text evidence="1">The sequence shown here is derived from an EMBL/GenBank/DDBJ whole genome shotgun (WGS) entry which is preliminary data.</text>
</comment>
<dbReference type="Proteomes" id="UP001501581">
    <property type="component" value="Unassembled WGS sequence"/>
</dbReference>